<dbReference type="Gene3D" id="1.20.1280.290">
    <property type="match status" value="1"/>
</dbReference>
<evidence type="ECO:0000256" key="2">
    <source>
        <dbReference type="SAM" id="Phobius"/>
    </source>
</evidence>
<dbReference type="InParanoid" id="C5KG41"/>
<reference evidence="3 4" key="1">
    <citation type="submission" date="2008-07" db="EMBL/GenBank/DDBJ databases">
        <authorList>
            <person name="El-Sayed N."/>
            <person name="Caler E."/>
            <person name="Inman J."/>
            <person name="Amedeo P."/>
            <person name="Hass B."/>
            <person name="Wortman J."/>
        </authorList>
    </citation>
    <scope>NUCLEOTIDE SEQUENCE [LARGE SCALE GENOMIC DNA]</scope>
    <source>
        <strain evidence="4">ATCC 50983 / TXsc</strain>
    </source>
</reference>
<dbReference type="GO" id="GO:0016020">
    <property type="term" value="C:membrane"/>
    <property type="evidence" value="ECO:0007669"/>
    <property type="project" value="InterPro"/>
</dbReference>
<protein>
    <submittedName>
        <fullName evidence="3">Uncharacterized protein</fullName>
    </submittedName>
</protein>
<dbReference type="Pfam" id="PF03083">
    <property type="entry name" value="MtN3_slv"/>
    <property type="match status" value="1"/>
</dbReference>
<name>C5KG41_PERM5</name>
<dbReference type="InterPro" id="IPR004316">
    <property type="entry name" value="SWEET_rpt"/>
</dbReference>
<organism evidence="4">
    <name type="scientific">Perkinsus marinus (strain ATCC 50983 / TXsc)</name>
    <dbReference type="NCBI Taxonomy" id="423536"/>
    <lineage>
        <taxon>Eukaryota</taxon>
        <taxon>Sar</taxon>
        <taxon>Alveolata</taxon>
        <taxon>Perkinsozoa</taxon>
        <taxon>Perkinsea</taxon>
        <taxon>Perkinsida</taxon>
        <taxon>Perkinsidae</taxon>
        <taxon>Perkinsus</taxon>
    </lineage>
</organism>
<accession>C5KG41</accession>
<evidence type="ECO:0000313" key="3">
    <source>
        <dbReference type="EMBL" id="EER16552.1"/>
    </source>
</evidence>
<dbReference type="Proteomes" id="UP000007800">
    <property type="component" value="Unassembled WGS sequence"/>
</dbReference>
<feature type="transmembrane region" description="Helical" evidence="2">
    <location>
        <begin position="186"/>
        <end position="206"/>
    </location>
</feature>
<dbReference type="EMBL" id="GG672909">
    <property type="protein sequence ID" value="EER16552.1"/>
    <property type="molecule type" value="Genomic_DNA"/>
</dbReference>
<dbReference type="AlphaFoldDB" id="C5KG41"/>
<keyword evidence="2" id="KW-0812">Transmembrane</keyword>
<evidence type="ECO:0000313" key="4">
    <source>
        <dbReference type="Proteomes" id="UP000007800"/>
    </source>
</evidence>
<feature type="transmembrane region" description="Helical" evidence="2">
    <location>
        <begin position="120"/>
        <end position="137"/>
    </location>
</feature>
<feature type="non-terminal residue" evidence="3">
    <location>
        <position position="254"/>
    </location>
</feature>
<dbReference type="OMA" id="ADWTLFI"/>
<evidence type="ECO:0000256" key="1">
    <source>
        <dbReference type="SAM" id="MobiDB-lite"/>
    </source>
</evidence>
<keyword evidence="2" id="KW-1133">Transmembrane helix</keyword>
<feature type="region of interest" description="Disordered" evidence="1">
    <location>
        <begin position="141"/>
        <end position="179"/>
    </location>
</feature>
<gene>
    <name evidence="3" type="ORF">Pmar_PMAR009284</name>
</gene>
<keyword evidence="4" id="KW-1185">Reference proteome</keyword>
<dbReference type="RefSeq" id="XP_002784756.1">
    <property type="nucleotide sequence ID" value="XM_002784710.1"/>
</dbReference>
<dbReference type="GeneID" id="9063636"/>
<proteinExistence type="predicted"/>
<keyword evidence="2" id="KW-0472">Membrane</keyword>
<feature type="transmembrane region" description="Helical" evidence="2">
    <location>
        <begin position="90"/>
        <end position="108"/>
    </location>
</feature>
<sequence length="254" mass="26685">MLSSDSPTRARLGWVLRRPSVSAVMFLATLITADWTLFIVTEALLIFHTRSGLLAVLSLACPLISFIGYITPIGSVVQAFKARDASNLPMPFLLSQAFLCLISISYGVSVNSPPIWATNLFGLTTQALWMAAARWIAAAATPPSSSGTVDEEGERSARSSGGRRSSAKSLPDLEGATVSSPVPPPLYSALLSTCLACLTLTVLSVIPTRVVGFAMCLQGIILSASPLARLGAVLESPHADAIPFPISLNMVVGD</sequence>
<feature type="transmembrane region" description="Helical" evidence="2">
    <location>
        <begin position="52"/>
        <end position="70"/>
    </location>
</feature>
<feature type="transmembrane region" description="Helical" evidence="2">
    <location>
        <begin position="20"/>
        <end position="40"/>
    </location>
</feature>